<dbReference type="InParanoid" id="F0XPL7"/>
<dbReference type="RefSeq" id="XP_014169515.1">
    <property type="nucleotide sequence ID" value="XM_014314040.1"/>
</dbReference>
<feature type="compositionally biased region" description="Basic and acidic residues" evidence="1">
    <location>
        <begin position="124"/>
        <end position="154"/>
    </location>
</feature>
<dbReference type="GeneID" id="25980535"/>
<dbReference type="Proteomes" id="UP000007796">
    <property type="component" value="Unassembled WGS sequence"/>
</dbReference>
<organism evidence="3">
    <name type="scientific">Grosmannia clavigera (strain kw1407 / UAMH 11150)</name>
    <name type="common">Blue stain fungus</name>
    <name type="synonym">Graphiocladiella clavigera</name>
    <dbReference type="NCBI Taxonomy" id="655863"/>
    <lineage>
        <taxon>Eukaryota</taxon>
        <taxon>Fungi</taxon>
        <taxon>Dikarya</taxon>
        <taxon>Ascomycota</taxon>
        <taxon>Pezizomycotina</taxon>
        <taxon>Sordariomycetes</taxon>
        <taxon>Sordariomycetidae</taxon>
        <taxon>Ophiostomatales</taxon>
        <taxon>Ophiostomataceae</taxon>
        <taxon>Leptographium</taxon>
    </lineage>
</organism>
<feature type="compositionally biased region" description="Basic and acidic residues" evidence="1">
    <location>
        <begin position="60"/>
        <end position="79"/>
    </location>
</feature>
<sequence>MAMRAKGWYGSRQICKRQEREMAHNPMGKSEEQEAKEEPGVLLQGGQRGAGVQSGRFAGRRSEGMGEGKNGVKGEKDEGANEYDYGIITGADGLREGERNKREGKYEHREQGAGATGGRQQRRGQRDSDRRQTARAEQKVRARSDGRAVRARARSRDRCWFFVLFSS</sequence>
<gene>
    <name evidence="2" type="ORF">CMQ_7035</name>
</gene>
<dbReference type="HOGENOM" id="CLU_1594720_0_0_1"/>
<keyword evidence="3" id="KW-1185">Reference proteome</keyword>
<reference evidence="2 3" key="1">
    <citation type="journal article" date="2011" name="Proc. Natl. Acad. Sci. U.S.A.">
        <title>Genome and transcriptome analyses of the mountain pine beetle-fungal symbiont Grosmannia clavigera, a lodgepole pine pathogen.</title>
        <authorList>
            <person name="DiGuistini S."/>
            <person name="Wang Y."/>
            <person name="Liao N.Y."/>
            <person name="Taylor G."/>
            <person name="Tanguay P."/>
            <person name="Feau N."/>
            <person name="Henrissat B."/>
            <person name="Chan S.K."/>
            <person name="Hesse-Orce U."/>
            <person name="Alamouti S.M."/>
            <person name="Tsui C.K.M."/>
            <person name="Docking R.T."/>
            <person name="Levasseur A."/>
            <person name="Haridas S."/>
            <person name="Robertson G."/>
            <person name="Birol I."/>
            <person name="Holt R.A."/>
            <person name="Marra M.A."/>
            <person name="Hamelin R.C."/>
            <person name="Hirst M."/>
            <person name="Jones S.J.M."/>
            <person name="Bohlmann J."/>
            <person name="Breuil C."/>
        </authorList>
    </citation>
    <scope>NUCLEOTIDE SEQUENCE [LARGE SCALE GENOMIC DNA]</scope>
    <source>
        <strain evidence="3">kw1407 / UAMH 11150</strain>
    </source>
</reference>
<evidence type="ECO:0000313" key="3">
    <source>
        <dbReference type="Proteomes" id="UP000007796"/>
    </source>
</evidence>
<evidence type="ECO:0000313" key="2">
    <source>
        <dbReference type="EMBL" id="EFX00033.1"/>
    </source>
</evidence>
<evidence type="ECO:0000256" key="1">
    <source>
        <dbReference type="SAM" id="MobiDB-lite"/>
    </source>
</evidence>
<protein>
    <submittedName>
        <fullName evidence="2">Uncharacterized protein</fullName>
    </submittedName>
</protein>
<accession>F0XPL7</accession>
<feature type="compositionally biased region" description="Basic and acidic residues" evidence="1">
    <location>
        <begin position="93"/>
        <end position="111"/>
    </location>
</feature>
<dbReference type="AlphaFoldDB" id="F0XPL7"/>
<name>F0XPL7_GROCL</name>
<feature type="region of interest" description="Disordered" evidence="1">
    <location>
        <begin position="1"/>
        <end position="154"/>
    </location>
</feature>
<proteinExistence type="predicted"/>
<feature type="compositionally biased region" description="Basic and acidic residues" evidence="1">
    <location>
        <begin position="16"/>
        <end position="39"/>
    </location>
</feature>
<dbReference type="EMBL" id="GL629801">
    <property type="protein sequence ID" value="EFX00033.1"/>
    <property type="molecule type" value="Genomic_DNA"/>
</dbReference>